<protein>
    <submittedName>
        <fullName evidence="3">Uncharacterized protein</fullName>
    </submittedName>
</protein>
<evidence type="ECO:0000313" key="2">
    <source>
        <dbReference type="EMBL" id="CAF1457413.1"/>
    </source>
</evidence>
<evidence type="ECO:0000313" key="4">
    <source>
        <dbReference type="Proteomes" id="UP000682733"/>
    </source>
</evidence>
<accession>A0A8S2SZG3</accession>
<proteinExistence type="predicted"/>
<feature type="non-terminal residue" evidence="3">
    <location>
        <position position="1"/>
    </location>
</feature>
<comment type="caution">
    <text evidence="3">The sequence shown here is derived from an EMBL/GenBank/DDBJ whole genome shotgun (WGS) entry which is preliminary data.</text>
</comment>
<dbReference type="AlphaFoldDB" id="A0A8S2SZG3"/>
<sequence>ELPLTQEQVRACIKDSPTKTIRALAAAIFGQTSDVHTSVRKCESDVIELMIRYVKAKFSGVMADDVKLRRAVTNSLVYQRQKRKQADEHSQTKQKNNLISKNGEQKIAPAESIDEQSEVE</sequence>
<organism evidence="3 4">
    <name type="scientific">Didymodactylos carnosus</name>
    <dbReference type="NCBI Taxonomy" id="1234261"/>
    <lineage>
        <taxon>Eukaryota</taxon>
        <taxon>Metazoa</taxon>
        <taxon>Spiralia</taxon>
        <taxon>Gnathifera</taxon>
        <taxon>Rotifera</taxon>
        <taxon>Eurotatoria</taxon>
        <taxon>Bdelloidea</taxon>
        <taxon>Philodinida</taxon>
        <taxon>Philodinidae</taxon>
        <taxon>Didymodactylos</taxon>
    </lineage>
</organism>
<dbReference type="EMBL" id="CAJOBA010052078">
    <property type="protein sequence ID" value="CAF4251262.1"/>
    <property type="molecule type" value="Genomic_DNA"/>
</dbReference>
<feature type="region of interest" description="Disordered" evidence="1">
    <location>
        <begin position="79"/>
        <end position="120"/>
    </location>
</feature>
<name>A0A8S2SZG3_9BILA</name>
<dbReference type="EMBL" id="CAJNOK010030224">
    <property type="protein sequence ID" value="CAF1457413.1"/>
    <property type="molecule type" value="Genomic_DNA"/>
</dbReference>
<feature type="compositionally biased region" description="Polar residues" evidence="1">
    <location>
        <begin position="93"/>
        <end position="102"/>
    </location>
</feature>
<evidence type="ECO:0000256" key="1">
    <source>
        <dbReference type="SAM" id="MobiDB-lite"/>
    </source>
</evidence>
<evidence type="ECO:0000313" key="3">
    <source>
        <dbReference type="EMBL" id="CAF4251262.1"/>
    </source>
</evidence>
<gene>
    <name evidence="2" type="ORF">OVA965_LOCUS35099</name>
    <name evidence="3" type="ORF">TMI583_LOCUS36054</name>
</gene>
<dbReference type="Proteomes" id="UP000677228">
    <property type="component" value="Unassembled WGS sequence"/>
</dbReference>
<reference evidence="3" key="1">
    <citation type="submission" date="2021-02" db="EMBL/GenBank/DDBJ databases">
        <authorList>
            <person name="Nowell W R."/>
        </authorList>
    </citation>
    <scope>NUCLEOTIDE SEQUENCE</scope>
</reference>
<dbReference type="Proteomes" id="UP000682733">
    <property type="component" value="Unassembled WGS sequence"/>
</dbReference>